<organism evidence="8 9">
    <name type="scientific">Candidatus Collierbacteria bacterium RIFOXYD1_FULL_40_9</name>
    <dbReference type="NCBI Taxonomy" id="1817731"/>
    <lineage>
        <taxon>Bacteria</taxon>
        <taxon>Candidatus Collieribacteriota</taxon>
    </lineage>
</organism>
<evidence type="ECO:0000259" key="7">
    <source>
        <dbReference type="Pfam" id="PF00892"/>
    </source>
</evidence>
<reference evidence="8 9" key="1">
    <citation type="journal article" date="2016" name="Nat. Commun.">
        <title>Thousands of microbial genomes shed light on interconnected biogeochemical processes in an aquifer system.</title>
        <authorList>
            <person name="Anantharaman K."/>
            <person name="Brown C.T."/>
            <person name="Hug L.A."/>
            <person name="Sharon I."/>
            <person name="Castelle C.J."/>
            <person name="Probst A.J."/>
            <person name="Thomas B.C."/>
            <person name="Singh A."/>
            <person name="Wilkins M.J."/>
            <person name="Karaoz U."/>
            <person name="Brodie E.L."/>
            <person name="Williams K.H."/>
            <person name="Hubbard S.S."/>
            <person name="Banfield J.F."/>
        </authorList>
    </citation>
    <scope>NUCLEOTIDE SEQUENCE [LARGE SCALE GENOMIC DNA]</scope>
</reference>
<feature type="transmembrane region" description="Helical" evidence="6">
    <location>
        <begin position="52"/>
        <end position="71"/>
    </location>
</feature>
<feature type="transmembrane region" description="Helical" evidence="6">
    <location>
        <begin position="137"/>
        <end position="155"/>
    </location>
</feature>
<dbReference type="AlphaFoldDB" id="A0A1F5FWF9"/>
<evidence type="ECO:0000256" key="6">
    <source>
        <dbReference type="SAM" id="Phobius"/>
    </source>
</evidence>
<comment type="similarity">
    <text evidence="2">Belongs to the EamA transporter family.</text>
</comment>
<keyword evidence="5 6" id="KW-0472">Membrane</keyword>
<evidence type="ECO:0000313" key="8">
    <source>
        <dbReference type="EMBL" id="OGD83932.1"/>
    </source>
</evidence>
<evidence type="ECO:0000256" key="2">
    <source>
        <dbReference type="ARBA" id="ARBA00007362"/>
    </source>
</evidence>
<evidence type="ECO:0000256" key="1">
    <source>
        <dbReference type="ARBA" id="ARBA00004141"/>
    </source>
</evidence>
<sequence length="274" mass="29742">MFGWGTSDFFANNAAEKIGHSKTVFYSQIFGALLLILLSFFFPLSFTLEAKILPLLIFGSLCYSFGYVYLYKAFEIGNLSVTSTVSNLNVVIGMAIAFIARDQRLAGFQLFAVSLILLGIFLVSININDLIHSKVSLLSGVKEALVAAFAFGFFWNVSEILSEDLGWLATSFLTKIISLIALYLIFRLTKQSLDIKKQKNILPIVALVGILEALAVASVNFGLEVGDLVLVDPIAAALSIVTISLAVIFLKEKLTKIQVVGIVSTITGIILTAI</sequence>
<evidence type="ECO:0000256" key="3">
    <source>
        <dbReference type="ARBA" id="ARBA00022692"/>
    </source>
</evidence>
<feature type="transmembrane region" description="Helical" evidence="6">
    <location>
        <begin position="106"/>
        <end position="125"/>
    </location>
</feature>
<gene>
    <name evidence="8" type="ORF">A2572_00015</name>
</gene>
<protein>
    <recommendedName>
        <fullName evidence="7">EamA domain-containing protein</fullName>
    </recommendedName>
</protein>
<feature type="transmembrane region" description="Helical" evidence="6">
    <location>
        <begin position="24"/>
        <end position="46"/>
    </location>
</feature>
<feature type="transmembrane region" description="Helical" evidence="6">
    <location>
        <begin position="78"/>
        <end position="100"/>
    </location>
</feature>
<dbReference type="InterPro" id="IPR037185">
    <property type="entry name" value="EmrE-like"/>
</dbReference>
<keyword evidence="4 6" id="KW-1133">Transmembrane helix</keyword>
<keyword evidence="3 6" id="KW-0812">Transmembrane</keyword>
<proteinExistence type="inferred from homology"/>
<comment type="caution">
    <text evidence="8">The sequence shown here is derived from an EMBL/GenBank/DDBJ whole genome shotgun (WGS) entry which is preliminary data.</text>
</comment>
<dbReference type="InterPro" id="IPR050638">
    <property type="entry name" value="AA-Vitamin_Transporters"/>
</dbReference>
<evidence type="ECO:0000256" key="5">
    <source>
        <dbReference type="ARBA" id="ARBA00023136"/>
    </source>
</evidence>
<dbReference type="EMBL" id="MFAQ01000005">
    <property type="protein sequence ID" value="OGD83932.1"/>
    <property type="molecule type" value="Genomic_DNA"/>
</dbReference>
<accession>A0A1F5FWF9</accession>
<dbReference type="Gene3D" id="1.10.3730.20">
    <property type="match status" value="1"/>
</dbReference>
<comment type="subcellular location">
    <subcellularLocation>
        <location evidence="1">Membrane</location>
        <topology evidence="1">Multi-pass membrane protein</topology>
    </subcellularLocation>
</comment>
<dbReference type="PANTHER" id="PTHR32322:SF2">
    <property type="entry name" value="EAMA DOMAIN-CONTAINING PROTEIN"/>
    <property type="match status" value="1"/>
</dbReference>
<dbReference type="Pfam" id="PF00892">
    <property type="entry name" value="EamA"/>
    <property type="match status" value="2"/>
</dbReference>
<feature type="transmembrane region" description="Helical" evidence="6">
    <location>
        <begin position="201"/>
        <end position="223"/>
    </location>
</feature>
<feature type="transmembrane region" description="Helical" evidence="6">
    <location>
        <begin position="229"/>
        <end position="250"/>
    </location>
</feature>
<evidence type="ECO:0000313" key="9">
    <source>
        <dbReference type="Proteomes" id="UP000179237"/>
    </source>
</evidence>
<feature type="transmembrane region" description="Helical" evidence="6">
    <location>
        <begin position="167"/>
        <end position="189"/>
    </location>
</feature>
<dbReference type="PANTHER" id="PTHR32322">
    <property type="entry name" value="INNER MEMBRANE TRANSPORTER"/>
    <property type="match status" value="1"/>
</dbReference>
<feature type="domain" description="EamA" evidence="7">
    <location>
        <begin position="1"/>
        <end position="124"/>
    </location>
</feature>
<dbReference type="SUPFAM" id="SSF103481">
    <property type="entry name" value="Multidrug resistance efflux transporter EmrE"/>
    <property type="match status" value="2"/>
</dbReference>
<dbReference type="InterPro" id="IPR000620">
    <property type="entry name" value="EamA_dom"/>
</dbReference>
<feature type="domain" description="EamA" evidence="7">
    <location>
        <begin position="141"/>
        <end position="272"/>
    </location>
</feature>
<dbReference type="GO" id="GO:0016020">
    <property type="term" value="C:membrane"/>
    <property type="evidence" value="ECO:0007669"/>
    <property type="project" value="UniProtKB-SubCell"/>
</dbReference>
<evidence type="ECO:0000256" key="4">
    <source>
        <dbReference type="ARBA" id="ARBA00022989"/>
    </source>
</evidence>
<name>A0A1F5FWF9_9BACT</name>
<dbReference type="Proteomes" id="UP000179237">
    <property type="component" value="Unassembled WGS sequence"/>
</dbReference>